<evidence type="ECO:0000256" key="2">
    <source>
        <dbReference type="ARBA" id="ARBA00022475"/>
    </source>
</evidence>
<dbReference type="AlphaFoldDB" id="A0A091ATP3"/>
<dbReference type="EMBL" id="AVCI01000010">
    <property type="protein sequence ID" value="KFN42374.1"/>
    <property type="molecule type" value="Genomic_DNA"/>
</dbReference>
<reference evidence="7 8" key="1">
    <citation type="submission" date="2013-09" db="EMBL/GenBank/DDBJ databases">
        <title>Genome sequencing of Arenimonas oryziterrae.</title>
        <authorList>
            <person name="Chen F."/>
            <person name="Wang G."/>
        </authorList>
    </citation>
    <scope>NUCLEOTIDE SEQUENCE [LARGE SCALE GENOMIC DNA]</scope>
    <source>
        <strain evidence="7 8">YC6267</strain>
    </source>
</reference>
<evidence type="ECO:0000256" key="3">
    <source>
        <dbReference type="ARBA" id="ARBA00022692"/>
    </source>
</evidence>
<sequence length="118" mass="11845">MAANRRLAFRAIAIQAGVAAMVAMAFLVQDARAALAAGAGGGAVVLGSLLLAWRSLSAQTPSAGLALAGLLVGIVMKWVVVLAALYLALARFGLPPLPLLAGFASTTAAFLLIGKFQA</sequence>
<protein>
    <recommendedName>
        <fullName evidence="9">ATP synthase I</fullName>
    </recommendedName>
</protein>
<feature type="transmembrane region" description="Helical" evidence="6">
    <location>
        <begin position="95"/>
        <end position="113"/>
    </location>
</feature>
<keyword evidence="4 6" id="KW-1133">Transmembrane helix</keyword>
<gene>
    <name evidence="7" type="ORF">N789_13535</name>
</gene>
<evidence type="ECO:0000256" key="5">
    <source>
        <dbReference type="ARBA" id="ARBA00023136"/>
    </source>
</evidence>
<feature type="transmembrane region" description="Helical" evidence="6">
    <location>
        <begin position="33"/>
        <end position="53"/>
    </location>
</feature>
<keyword evidence="2" id="KW-1003">Cell membrane</keyword>
<keyword evidence="5 6" id="KW-0472">Membrane</keyword>
<dbReference type="eggNOG" id="ENOG5031UU4">
    <property type="taxonomic scope" value="Bacteria"/>
</dbReference>
<feature type="transmembrane region" description="Helical" evidence="6">
    <location>
        <begin position="7"/>
        <end position="27"/>
    </location>
</feature>
<dbReference type="InterPro" id="IPR005598">
    <property type="entry name" value="ATP_synth_I"/>
</dbReference>
<dbReference type="GO" id="GO:0005886">
    <property type="term" value="C:plasma membrane"/>
    <property type="evidence" value="ECO:0007669"/>
    <property type="project" value="UniProtKB-SubCell"/>
</dbReference>
<evidence type="ECO:0000256" key="1">
    <source>
        <dbReference type="ARBA" id="ARBA00004651"/>
    </source>
</evidence>
<keyword evidence="3 6" id="KW-0812">Transmembrane</keyword>
<comment type="subcellular location">
    <subcellularLocation>
        <location evidence="1">Cell membrane</location>
        <topology evidence="1">Multi-pass membrane protein</topology>
    </subcellularLocation>
</comment>
<comment type="caution">
    <text evidence="7">The sequence shown here is derived from an EMBL/GenBank/DDBJ whole genome shotgun (WGS) entry which is preliminary data.</text>
</comment>
<dbReference type="Proteomes" id="UP000029385">
    <property type="component" value="Unassembled WGS sequence"/>
</dbReference>
<organism evidence="7 8">
    <name type="scientific">Arenimonas oryziterrae DSM 21050 = YC6267</name>
    <dbReference type="NCBI Taxonomy" id="1121015"/>
    <lineage>
        <taxon>Bacteria</taxon>
        <taxon>Pseudomonadati</taxon>
        <taxon>Pseudomonadota</taxon>
        <taxon>Gammaproteobacteria</taxon>
        <taxon>Lysobacterales</taxon>
        <taxon>Lysobacteraceae</taxon>
        <taxon>Arenimonas</taxon>
    </lineage>
</organism>
<proteinExistence type="predicted"/>
<dbReference type="STRING" id="1121015.GCA_000420545_02757"/>
<dbReference type="Pfam" id="PF03899">
    <property type="entry name" value="ATP-synt_I"/>
    <property type="match status" value="1"/>
</dbReference>
<evidence type="ECO:0000313" key="8">
    <source>
        <dbReference type="Proteomes" id="UP000029385"/>
    </source>
</evidence>
<evidence type="ECO:0000313" key="7">
    <source>
        <dbReference type="EMBL" id="KFN42374.1"/>
    </source>
</evidence>
<evidence type="ECO:0000256" key="4">
    <source>
        <dbReference type="ARBA" id="ARBA00022989"/>
    </source>
</evidence>
<keyword evidence="8" id="KW-1185">Reference proteome</keyword>
<feature type="transmembrane region" description="Helical" evidence="6">
    <location>
        <begin position="65"/>
        <end position="89"/>
    </location>
</feature>
<evidence type="ECO:0000256" key="6">
    <source>
        <dbReference type="SAM" id="Phobius"/>
    </source>
</evidence>
<accession>A0A091ATP3</accession>
<name>A0A091ATP3_9GAMM</name>
<evidence type="ECO:0008006" key="9">
    <source>
        <dbReference type="Google" id="ProtNLM"/>
    </source>
</evidence>